<protein>
    <recommendedName>
        <fullName evidence="1">Calcineurin-like phosphoesterase domain-containing protein</fullName>
    </recommendedName>
</protein>
<reference evidence="3" key="1">
    <citation type="submission" date="2017-01" db="EMBL/GenBank/DDBJ databases">
        <authorList>
            <person name="Varghese N."/>
            <person name="Submissions S."/>
        </authorList>
    </citation>
    <scope>NUCLEOTIDE SEQUENCE [LARGE SCALE GENOMIC DNA]</scope>
    <source>
        <strain evidence="3">DSM 16176</strain>
    </source>
</reference>
<organism evidence="2 3">
    <name type="scientific">Alicyclobacillus vulcanalis</name>
    <dbReference type="NCBI Taxonomy" id="252246"/>
    <lineage>
        <taxon>Bacteria</taxon>
        <taxon>Bacillati</taxon>
        <taxon>Bacillota</taxon>
        <taxon>Bacilli</taxon>
        <taxon>Bacillales</taxon>
        <taxon>Alicyclobacillaceae</taxon>
        <taxon>Alicyclobacillus</taxon>
    </lineage>
</organism>
<dbReference type="InterPro" id="IPR014578">
    <property type="entry name" value="Pesterase_CT488"/>
</dbReference>
<dbReference type="AlphaFoldDB" id="A0A1N7KKC2"/>
<proteinExistence type="predicted"/>
<dbReference type="PIRSF" id="PIRSF033094">
    <property type="entry name" value="Pesterase_CT488"/>
    <property type="match status" value="1"/>
</dbReference>
<gene>
    <name evidence="2" type="ORF">SAMN05421799_1023</name>
</gene>
<sequence length="235" mass="26874">MAIYAIADLHLDTSDKKPMHVFGQTWRDHAEKIAHHWRQRVHDDDVVLIPGDISWAMKLEEAAPDLAWIGRLPGQKILIRGNHDYWWGGIQRVRQALPPHMYALQNDSLVVNEVCFAGTRGWTLPHHPSYVREQDEAILKREILRLELSLKTAIKHGKPIVCLMHYPPVDPEHGPSAFHELLVSYGVRGCVYGHLHGPAHRFAFNGVIDGVHYQLVSSDYLQFAPWCLPDDWLDG</sequence>
<dbReference type="InterPro" id="IPR004843">
    <property type="entry name" value="Calcineurin-like_PHP"/>
</dbReference>
<dbReference type="SUPFAM" id="SSF56300">
    <property type="entry name" value="Metallo-dependent phosphatases"/>
    <property type="match status" value="1"/>
</dbReference>
<dbReference type="EMBL" id="FTOO01000002">
    <property type="protein sequence ID" value="SIS61954.1"/>
    <property type="molecule type" value="Genomic_DNA"/>
</dbReference>
<dbReference type="InterPro" id="IPR029052">
    <property type="entry name" value="Metallo-depent_PP-like"/>
</dbReference>
<keyword evidence="3" id="KW-1185">Reference proteome</keyword>
<dbReference type="GO" id="GO:0016787">
    <property type="term" value="F:hydrolase activity"/>
    <property type="evidence" value="ECO:0007669"/>
    <property type="project" value="InterPro"/>
</dbReference>
<dbReference type="STRING" id="252246.SAMN05421799_1023"/>
<evidence type="ECO:0000313" key="2">
    <source>
        <dbReference type="EMBL" id="SIS61954.1"/>
    </source>
</evidence>
<dbReference type="Pfam" id="PF00149">
    <property type="entry name" value="Metallophos"/>
    <property type="match status" value="1"/>
</dbReference>
<dbReference type="RefSeq" id="WP_076344727.1">
    <property type="nucleotide sequence ID" value="NZ_FTOO01000002.1"/>
</dbReference>
<dbReference type="OrthoDB" id="8610138at2"/>
<dbReference type="Proteomes" id="UP000186156">
    <property type="component" value="Unassembled WGS sequence"/>
</dbReference>
<dbReference type="PANTHER" id="PTHR31302">
    <property type="entry name" value="TRANSMEMBRANE PROTEIN WITH METALLOPHOSPHOESTERASE DOMAIN-RELATED"/>
    <property type="match status" value="1"/>
</dbReference>
<name>A0A1N7KKC2_9BACL</name>
<dbReference type="InterPro" id="IPR051158">
    <property type="entry name" value="Metallophosphoesterase_sf"/>
</dbReference>
<evidence type="ECO:0000259" key="1">
    <source>
        <dbReference type="Pfam" id="PF00149"/>
    </source>
</evidence>
<dbReference type="Gene3D" id="3.60.21.10">
    <property type="match status" value="1"/>
</dbReference>
<dbReference type="PANTHER" id="PTHR31302:SF22">
    <property type="entry name" value="PHOSPHOESTERASE"/>
    <property type="match status" value="1"/>
</dbReference>
<accession>A0A1N7KKC2</accession>
<evidence type="ECO:0000313" key="3">
    <source>
        <dbReference type="Proteomes" id="UP000186156"/>
    </source>
</evidence>
<feature type="domain" description="Calcineurin-like phosphoesterase" evidence="1">
    <location>
        <begin position="1"/>
        <end position="198"/>
    </location>
</feature>